<keyword evidence="2 4" id="KW-0547">Nucleotide-binding</keyword>
<comment type="catalytic activity">
    <reaction evidence="4">
        <text>2 cob(II)yrinate a,c diamide + reduced [electron-transfer flavoprotein] + 2 ATP = 2 adenosylcob(III)yrinate a,c-diamide + 2 triphosphate + oxidized [electron-transfer flavoprotein] + 3 H(+)</text>
        <dbReference type="Rhea" id="RHEA:11528"/>
        <dbReference type="Rhea" id="RHEA-COMP:10685"/>
        <dbReference type="Rhea" id="RHEA-COMP:10686"/>
        <dbReference type="ChEBI" id="CHEBI:15378"/>
        <dbReference type="ChEBI" id="CHEBI:18036"/>
        <dbReference type="ChEBI" id="CHEBI:30616"/>
        <dbReference type="ChEBI" id="CHEBI:57692"/>
        <dbReference type="ChEBI" id="CHEBI:58307"/>
        <dbReference type="ChEBI" id="CHEBI:58503"/>
        <dbReference type="ChEBI" id="CHEBI:58537"/>
        <dbReference type="EC" id="2.5.1.17"/>
    </reaction>
</comment>
<protein>
    <recommendedName>
        <fullName evidence="4">Corrinoid adenosyltransferase</fullName>
        <ecNumber evidence="4">2.5.1.17</ecNumber>
    </recommendedName>
    <alternativeName>
        <fullName evidence="4">Cob(II)alamin adenosyltransferase</fullName>
    </alternativeName>
    <alternativeName>
        <fullName evidence="4">Cob(II)yrinic acid a,c-diamide adenosyltransferase</fullName>
    </alternativeName>
    <alternativeName>
        <fullName evidence="4">Cobinamide/cobalamin adenosyltransferase</fullName>
    </alternativeName>
</protein>
<dbReference type="GO" id="GO:0008817">
    <property type="term" value="F:corrinoid adenosyltransferase activity"/>
    <property type="evidence" value="ECO:0007669"/>
    <property type="project" value="UniProtKB-UniRule"/>
</dbReference>
<dbReference type="AlphaFoldDB" id="A0A1F5P2U0"/>
<dbReference type="UniPathway" id="UPA00148">
    <property type="reaction ID" value="UER00233"/>
</dbReference>
<keyword evidence="4" id="KW-0169">Cobalamin biosynthesis</keyword>
<comment type="pathway">
    <text evidence="4">Cofactor biosynthesis; adenosylcobalamin biosynthesis; adenosylcobalamin from cob(II)yrinate a,c-diamide: step 2/7.</text>
</comment>
<proteinExistence type="inferred from homology"/>
<accession>A0A1F5P2U0</accession>
<dbReference type="GO" id="GO:0005524">
    <property type="term" value="F:ATP binding"/>
    <property type="evidence" value="ECO:0007669"/>
    <property type="project" value="UniProtKB-UniRule"/>
</dbReference>
<dbReference type="NCBIfam" id="TIGR00636">
    <property type="entry name" value="PduO_Nterm"/>
    <property type="match status" value="1"/>
</dbReference>
<dbReference type="InterPro" id="IPR016030">
    <property type="entry name" value="CblAdoTrfase-like"/>
</dbReference>
<evidence type="ECO:0000256" key="4">
    <source>
        <dbReference type="RuleBase" id="RU366026"/>
    </source>
</evidence>
<evidence type="ECO:0000256" key="2">
    <source>
        <dbReference type="ARBA" id="ARBA00022741"/>
    </source>
</evidence>
<dbReference type="PANTHER" id="PTHR12213:SF0">
    <property type="entry name" value="CORRINOID ADENOSYLTRANSFERASE MMAB"/>
    <property type="match status" value="1"/>
</dbReference>
<evidence type="ECO:0000256" key="1">
    <source>
        <dbReference type="ARBA" id="ARBA00022679"/>
    </source>
</evidence>
<gene>
    <name evidence="6" type="ORF">A2846_04045</name>
</gene>
<evidence type="ECO:0000313" key="7">
    <source>
        <dbReference type="Proteomes" id="UP000176339"/>
    </source>
</evidence>
<comment type="similarity">
    <text evidence="4">Belongs to the Cob(I)alamin adenosyltransferase family.</text>
</comment>
<dbReference type="GO" id="GO:0009236">
    <property type="term" value="P:cobalamin biosynthetic process"/>
    <property type="evidence" value="ECO:0007669"/>
    <property type="project" value="UniProtKB-UniRule"/>
</dbReference>
<dbReference type="EMBL" id="MFEN01000024">
    <property type="protein sequence ID" value="OGE84162.1"/>
    <property type="molecule type" value="Genomic_DNA"/>
</dbReference>
<reference evidence="6 7" key="1">
    <citation type="journal article" date="2016" name="Nat. Commun.">
        <title>Thousands of microbial genomes shed light on interconnected biogeochemical processes in an aquifer system.</title>
        <authorList>
            <person name="Anantharaman K."/>
            <person name="Brown C.T."/>
            <person name="Hug L.A."/>
            <person name="Sharon I."/>
            <person name="Castelle C.J."/>
            <person name="Probst A.J."/>
            <person name="Thomas B.C."/>
            <person name="Singh A."/>
            <person name="Wilkins M.J."/>
            <person name="Karaoz U."/>
            <person name="Brodie E.L."/>
            <person name="Williams K.H."/>
            <person name="Hubbard S.S."/>
            <person name="Banfield J.F."/>
        </authorList>
    </citation>
    <scope>NUCLEOTIDE SEQUENCE [LARGE SCALE GENOMIC DNA]</scope>
</reference>
<dbReference type="EC" id="2.5.1.17" evidence="4"/>
<dbReference type="InterPro" id="IPR029499">
    <property type="entry name" value="PduO-typ"/>
</dbReference>
<sequence>MGLFYTGKGDKGKSVVGKKKIDKTSADIEVLGELDELNSLLGLVKSKLGNGYGDFAEIINRVQENLFIIQANIANFMFGGKYKAPAFGNDKISEIESIINDFEFKIKPEKGFVISGTDEISGWLDFARAVSRRVERRILKLSKTRKISPGILAYMNRLSSLLFALARMEAHSAKKKEAHPSYK</sequence>
<organism evidence="6 7">
    <name type="scientific">Candidatus Doudnabacteria bacterium RIFCSPHIGHO2_01_FULL_49_9</name>
    <dbReference type="NCBI Taxonomy" id="1817827"/>
    <lineage>
        <taxon>Bacteria</taxon>
        <taxon>Candidatus Doudnaibacteriota</taxon>
    </lineage>
</organism>
<dbReference type="Gene3D" id="1.20.1200.10">
    <property type="entry name" value="Cobalamin adenosyltransferase-like"/>
    <property type="match status" value="1"/>
</dbReference>
<dbReference type="InterPro" id="IPR036451">
    <property type="entry name" value="CblAdoTrfase-like_sf"/>
</dbReference>
<keyword evidence="3 4" id="KW-0067">ATP-binding</keyword>
<comment type="catalytic activity">
    <reaction evidence="4">
        <text>2 cob(II)alamin + reduced [electron-transfer flavoprotein] + 2 ATP = 2 adenosylcob(III)alamin + 2 triphosphate + oxidized [electron-transfer flavoprotein] + 3 H(+)</text>
        <dbReference type="Rhea" id="RHEA:28671"/>
        <dbReference type="Rhea" id="RHEA-COMP:10685"/>
        <dbReference type="Rhea" id="RHEA-COMP:10686"/>
        <dbReference type="ChEBI" id="CHEBI:15378"/>
        <dbReference type="ChEBI" id="CHEBI:16304"/>
        <dbReference type="ChEBI" id="CHEBI:18036"/>
        <dbReference type="ChEBI" id="CHEBI:18408"/>
        <dbReference type="ChEBI" id="CHEBI:30616"/>
        <dbReference type="ChEBI" id="CHEBI:57692"/>
        <dbReference type="ChEBI" id="CHEBI:58307"/>
        <dbReference type="EC" id="2.5.1.17"/>
    </reaction>
</comment>
<comment type="caution">
    <text evidence="6">The sequence shown here is derived from an EMBL/GenBank/DDBJ whole genome shotgun (WGS) entry which is preliminary data.</text>
</comment>
<dbReference type="Proteomes" id="UP000176339">
    <property type="component" value="Unassembled WGS sequence"/>
</dbReference>
<evidence type="ECO:0000256" key="3">
    <source>
        <dbReference type="ARBA" id="ARBA00022840"/>
    </source>
</evidence>
<dbReference type="PANTHER" id="PTHR12213">
    <property type="entry name" value="CORRINOID ADENOSYLTRANSFERASE"/>
    <property type="match status" value="1"/>
</dbReference>
<dbReference type="SUPFAM" id="SSF89028">
    <property type="entry name" value="Cobalamin adenosyltransferase-like"/>
    <property type="match status" value="1"/>
</dbReference>
<evidence type="ECO:0000313" key="6">
    <source>
        <dbReference type="EMBL" id="OGE84162.1"/>
    </source>
</evidence>
<name>A0A1F5P2U0_9BACT</name>
<dbReference type="Pfam" id="PF01923">
    <property type="entry name" value="Cob_adeno_trans"/>
    <property type="match status" value="1"/>
</dbReference>
<evidence type="ECO:0000259" key="5">
    <source>
        <dbReference type="Pfam" id="PF01923"/>
    </source>
</evidence>
<keyword evidence="1 4" id="KW-0808">Transferase</keyword>
<feature type="domain" description="Cobalamin adenosyltransferase-like" evidence="5">
    <location>
        <begin position="5"/>
        <end position="168"/>
    </location>
</feature>